<evidence type="ECO:0000313" key="1">
    <source>
        <dbReference type="EMBL" id="QNR66764.1"/>
    </source>
</evidence>
<gene>
    <name evidence="1" type="primary">yyaC</name>
    <name evidence="1" type="ORF">IAQ67_23720</name>
</gene>
<dbReference type="GO" id="GO:0008233">
    <property type="term" value="F:peptidase activity"/>
    <property type="evidence" value="ECO:0007669"/>
    <property type="project" value="UniProtKB-KW"/>
</dbReference>
<organism evidence="1 2">
    <name type="scientific">Paenibacillus peoriae</name>
    <dbReference type="NCBI Taxonomy" id="59893"/>
    <lineage>
        <taxon>Bacteria</taxon>
        <taxon>Bacillati</taxon>
        <taxon>Bacillota</taxon>
        <taxon>Bacilli</taxon>
        <taxon>Bacillales</taxon>
        <taxon>Paenibacillaceae</taxon>
        <taxon>Paenibacillus</taxon>
    </lineage>
</organism>
<dbReference type="GO" id="GO:0006508">
    <property type="term" value="P:proteolysis"/>
    <property type="evidence" value="ECO:0007669"/>
    <property type="project" value="UniProtKB-KW"/>
</dbReference>
<reference evidence="1 2" key="1">
    <citation type="submission" date="2020-09" db="EMBL/GenBank/DDBJ databases">
        <title>Characterization of Paenibacillus peoriae strain ZF390 with broad-spectrum antimicrobial activity as a potential biocontrol agent.</title>
        <authorList>
            <person name="Li L."/>
            <person name="Zhao Y."/>
            <person name="Li B."/>
            <person name="Xie X."/>
        </authorList>
    </citation>
    <scope>NUCLEOTIDE SEQUENCE [LARGE SCALE GENOMIC DNA]</scope>
    <source>
        <strain evidence="1 2">ZF390</strain>
    </source>
</reference>
<dbReference type="EMBL" id="CP061172">
    <property type="protein sequence ID" value="QNR66764.1"/>
    <property type="molecule type" value="Genomic_DNA"/>
</dbReference>
<dbReference type="NCBIfam" id="TIGR02841">
    <property type="entry name" value="spore_YyaC"/>
    <property type="match status" value="1"/>
</dbReference>
<dbReference type="SUPFAM" id="SSF53163">
    <property type="entry name" value="HybD-like"/>
    <property type="match status" value="1"/>
</dbReference>
<dbReference type="InterPro" id="IPR023430">
    <property type="entry name" value="Pept_HybD-like_dom_sf"/>
</dbReference>
<dbReference type="Proteomes" id="UP000516384">
    <property type="component" value="Chromosome"/>
</dbReference>
<sequence length="222" mass="24451">MYHVFVVECTESQITDIQPNQGGWTKLSLYNRASAPGRSSLEHNVKKTDRDGLAPFFREIHHQHAIDKLTFVCIGTDRSSGDSLGPLVGTMLKEQGFPHVIGTMTEPCDADHLVSCLECIPQDHHVIAIDACLGQHGSTGMFLIAREPLTPARSVGLSLPSVGHYSVAAIVNERSPKPYWTLQMTSLHLVMTMAAHIANAAAYEFGLKTASQDFPEGYRFRY</sequence>
<proteinExistence type="predicted"/>
<dbReference type="InterPro" id="IPR009665">
    <property type="entry name" value="YyaC"/>
</dbReference>
<keyword evidence="1" id="KW-0645">Protease</keyword>
<evidence type="ECO:0000313" key="2">
    <source>
        <dbReference type="Proteomes" id="UP000516384"/>
    </source>
</evidence>
<dbReference type="Pfam" id="PF06866">
    <property type="entry name" value="DUF1256"/>
    <property type="match status" value="1"/>
</dbReference>
<accession>A0A7H0Y6Q6</accession>
<name>A0A7H0Y6Q6_9BACL</name>
<keyword evidence="1" id="KW-0378">Hydrolase</keyword>
<protein>
    <submittedName>
        <fullName evidence="1">Spore protease YyaC</fullName>
    </submittedName>
</protein>
<dbReference type="AlphaFoldDB" id="A0A7H0Y6Q6"/>